<reference evidence="3" key="1">
    <citation type="submission" date="2015-07" db="EMBL/GenBank/DDBJ databases">
        <title>Adaptation to a free-living lifestyle via gene acquisitions in the diplomonad Trepomonas sp. PC1.</title>
        <authorList>
            <person name="Xu F."/>
            <person name="Jerlstrom-Hultqvist J."/>
            <person name="Kolisko M."/>
            <person name="Simpson A.G.B."/>
            <person name="Roger A.J."/>
            <person name="Svard S.G."/>
            <person name="Andersson J.O."/>
        </authorList>
    </citation>
    <scope>NUCLEOTIDE SEQUENCE</scope>
    <source>
        <strain evidence="3">PC1</strain>
    </source>
</reference>
<sequence>KEWVDLRCDEIKIDTRIVKTRWLSFCQAIERLKKEKPLTPSETVDYQIIKLLTEAILLTEGDNVTCLEFCKTLDNLQSQLEQLKSNANTQSSKKKYQIAIDLISNREDKFNFTLQVGQLYEYMHPNVKCDSDVFNPLLKKVFIELGIGIRNVGDIATAIENQKVEFGKGVFEFNVNSLYAEFFEVVVFLKMYESCCVSEAQCERLFSFFKRCSRSFMRKSLCMKTLEHLGRIYVAHVLPTIKQFKNNERICQLQQEIAKLLIELPEVRIQIPAEEPNEGVFPDQDDDMENMTENEEIDEDE</sequence>
<organism evidence="3">
    <name type="scientific">Trepomonas sp. PC1</name>
    <dbReference type="NCBI Taxonomy" id="1076344"/>
    <lineage>
        <taxon>Eukaryota</taxon>
        <taxon>Metamonada</taxon>
        <taxon>Diplomonadida</taxon>
        <taxon>Hexamitidae</taxon>
        <taxon>Hexamitinae</taxon>
        <taxon>Trepomonas</taxon>
    </lineage>
</organism>
<keyword evidence="1" id="KW-0175">Coiled coil</keyword>
<feature type="compositionally biased region" description="Acidic residues" evidence="2">
    <location>
        <begin position="283"/>
        <end position="301"/>
    </location>
</feature>
<feature type="coiled-coil region" evidence="1">
    <location>
        <begin position="66"/>
        <end position="93"/>
    </location>
</feature>
<gene>
    <name evidence="3" type="ORF">TPC1_31831</name>
</gene>
<dbReference type="EMBL" id="GDID01007932">
    <property type="protein sequence ID" value="JAP88674.1"/>
    <property type="molecule type" value="Transcribed_RNA"/>
</dbReference>
<feature type="region of interest" description="Disordered" evidence="2">
    <location>
        <begin position="275"/>
        <end position="301"/>
    </location>
</feature>
<feature type="non-terminal residue" evidence="3">
    <location>
        <position position="1"/>
    </location>
</feature>
<evidence type="ECO:0000313" key="3">
    <source>
        <dbReference type="EMBL" id="JAP88674.1"/>
    </source>
</evidence>
<accession>A0A146JYT3</accession>
<proteinExistence type="predicted"/>
<dbReference type="AlphaFoldDB" id="A0A146JYT3"/>
<name>A0A146JYT3_9EUKA</name>
<evidence type="ECO:0000256" key="2">
    <source>
        <dbReference type="SAM" id="MobiDB-lite"/>
    </source>
</evidence>
<protein>
    <submittedName>
        <fullName evidence="3">Uncharacterized protein</fullName>
    </submittedName>
</protein>
<evidence type="ECO:0000256" key="1">
    <source>
        <dbReference type="SAM" id="Coils"/>
    </source>
</evidence>